<dbReference type="GeneID" id="301844448"/>
<feature type="region of interest" description="Disordered" evidence="1">
    <location>
        <begin position="1"/>
        <end position="24"/>
    </location>
</feature>
<dbReference type="Pfam" id="PF02575">
    <property type="entry name" value="YbaB_DNA_bd"/>
    <property type="match status" value="1"/>
</dbReference>
<dbReference type="KEGG" id="amq:AMETH_0352"/>
<dbReference type="GO" id="GO:0003677">
    <property type="term" value="F:DNA binding"/>
    <property type="evidence" value="ECO:0007669"/>
    <property type="project" value="InterPro"/>
</dbReference>
<dbReference type="AlphaFoldDB" id="A0A076MI81"/>
<evidence type="ECO:0008006" key="4">
    <source>
        <dbReference type="Google" id="ProtNLM"/>
    </source>
</evidence>
<name>A0A076MI81_AMYME</name>
<dbReference type="RefSeq" id="WP_017986311.1">
    <property type="nucleotide sequence ID" value="NZ_AQUL01000001.1"/>
</dbReference>
<evidence type="ECO:0000313" key="3">
    <source>
        <dbReference type="Proteomes" id="UP000062973"/>
    </source>
</evidence>
<keyword evidence="3" id="KW-1185">Reference proteome</keyword>
<protein>
    <recommendedName>
        <fullName evidence="4">YbaB/EbfC DNA-binding family protein</fullName>
    </recommendedName>
</protein>
<dbReference type="EMBL" id="CP009110">
    <property type="protein sequence ID" value="AIJ20444.1"/>
    <property type="molecule type" value="Genomic_DNA"/>
</dbReference>
<evidence type="ECO:0000313" key="2">
    <source>
        <dbReference type="EMBL" id="AIJ20444.1"/>
    </source>
</evidence>
<dbReference type="HOGENOM" id="CLU_2425141_0_0_11"/>
<dbReference type="Gene3D" id="3.30.1310.10">
    <property type="entry name" value="Nucleoid-associated protein YbaB-like domain"/>
    <property type="match status" value="1"/>
</dbReference>
<feature type="compositionally biased region" description="Polar residues" evidence="1">
    <location>
        <begin position="1"/>
        <end position="10"/>
    </location>
</feature>
<organism evidence="2 3">
    <name type="scientific">Amycolatopsis methanolica 239</name>
    <dbReference type="NCBI Taxonomy" id="1068978"/>
    <lineage>
        <taxon>Bacteria</taxon>
        <taxon>Bacillati</taxon>
        <taxon>Actinomycetota</taxon>
        <taxon>Actinomycetes</taxon>
        <taxon>Pseudonocardiales</taxon>
        <taxon>Pseudonocardiaceae</taxon>
        <taxon>Amycolatopsis</taxon>
        <taxon>Amycolatopsis methanolica group</taxon>
    </lineage>
</organism>
<dbReference type="InterPro" id="IPR036894">
    <property type="entry name" value="YbaB-like_sf"/>
</dbReference>
<sequence length="85" mass="9360">MNRELTTQSEGVEERPAARRRQAAQQVVTAQDDWGLVEVGVAGNGEVLEVAINSALFEHVKPSDLAEAMLQAARAAQRRARQLHR</sequence>
<proteinExistence type="predicted"/>
<dbReference type="SUPFAM" id="SSF82607">
    <property type="entry name" value="YbaB-like"/>
    <property type="match status" value="1"/>
</dbReference>
<reference evidence="2 3" key="1">
    <citation type="submission" date="2014-07" db="EMBL/GenBank/DDBJ databases">
        <title>Whole Genome Sequence of the Amycolatopsis methanolica 239.</title>
        <authorList>
            <person name="Tang B."/>
        </authorList>
    </citation>
    <scope>NUCLEOTIDE SEQUENCE [LARGE SCALE GENOMIC DNA]</scope>
    <source>
        <strain evidence="2 3">239</strain>
    </source>
</reference>
<dbReference type="PATRIC" id="fig|1068978.7.peg.375"/>
<dbReference type="InterPro" id="IPR004401">
    <property type="entry name" value="YbaB/EbfC"/>
</dbReference>
<gene>
    <name evidence="2" type="ORF">AMETH_0352</name>
</gene>
<accession>A0A076MI81</accession>
<dbReference type="Proteomes" id="UP000062973">
    <property type="component" value="Chromosome"/>
</dbReference>
<dbReference type="eggNOG" id="ENOG5032559">
    <property type="taxonomic scope" value="Bacteria"/>
</dbReference>
<evidence type="ECO:0000256" key="1">
    <source>
        <dbReference type="SAM" id="MobiDB-lite"/>
    </source>
</evidence>
<dbReference type="OrthoDB" id="9962101at2"/>